<evidence type="ECO:0000259" key="6">
    <source>
        <dbReference type="PROSITE" id="PS50977"/>
    </source>
</evidence>
<dbReference type="Gene3D" id="1.10.357.10">
    <property type="entry name" value="Tetracycline Repressor, domain 2"/>
    <property type="match status" value="1"/>
</dbReference>
<dbReference type="Pfam" id="PF00440">
    <property type="entry name" value="TetR_N"/>
    <property type="match status" value="1"/>
</dbReference>
<name>A0AAE4UVN4_9NOCA</name>
<accession>A0AAE4UVN4</accession>
<dbReference type="RefSeq" id="WP_317746258.1">
    <property type="nucleotide sequence ID" value="NZ_JAWLUP010000003.1"/>
</dbReference>
<evidence type="ECO:0000256" key="4">
    <source>
        <dbReference type="PROSITE-ProRule" id="PRU00335"/>
    </source>
</evidence>
<dbReference type="PANTHER" id="PTHR30055">
    <property type="entry name" value="HTH-TYPE TRANSCRIPTIONAL REGULATOR RUTR"/>
    <property type="match status" value="1"/>
</dbReference>
<evidence type="ECO:0000256" key="1">
    <source>
        <dbReference type="ARBA" id="ARBA00023015"/>
    </source>
</evidence>
<dbReference type="PROSITE" id="PS50977">
    <property type="entry name" value="HTH_TETR_2"/>
    <property type="match status" value="1"/>
</dbReference>
<keyword evidence="1" id="KW-0805">Transcription regulation</keyword>
<gene>
    <name evidence="7" type="ORF">R4315_02885</name>
</gene>
<organism evidence="7 8">
    <name type="scientific">Rhodococcus oxybenzonivorans</name>
    <dbReference type="NCBI Taxonomy" id="1990687"/>
    <lineage>
        <taxon>Bacteria</taxon>
        <taxon>Bacillati</taxon>
        <taxon>Actinomycetota</taxon>
        <taxon>Actinomycetes</taxon>
        <taxon>Mycobacteriales</taxon>
        <taxon>Nocardiaceae</taxon>
        <taxon>Rhodococcus</taxon>
    </lineage>
</organism>
<protein>
    <submittedName>
        <fullName evidence="7">TetR family transcriptional regulator</fullName>
    </submittedName>
</protein>
<proteinExistence type="predicted"/>
<dbReference type="EMBL" id="JAWLUP010000003">
    <property type="protein sequence ID" value="MDV7263506.1"/>
    <property type="molecule type" value="Genomic_DNA"/>
</dbReference>
<feature type="compositionally biased region" description="Basic residues" evidence="5">
    <location>
        <begin position="10"/>
        <end position="21"/>
    </location>
</feature>
<reference evidence="7" key="1">
    <citation type="submission" date="2023-10" db="EMBL/GenBank/DDBJ databases">
        <title>Development of a sustainable strategy for remediation of hydrocarbon-contaminated territories based on the waste exchange concept.</title>
        <authorList>
            <person name="Krivoruchko A."/>
        </authorList>
    </citation>
    <scope>NUCLEOTIDE SEQUENCE</scope>
    <source>
        <strain evidence="7">IEGM 68</strain>
    </source>
</reference>
<evidence type="ECO:0000313" key="8">
    <source>
        <dbReference type="Proteomes" id="UP001185863"/>
    </source>
</evidence>
<comment type="caution">
    <text evidence="7">The sequence shown here is derived from an EMBL/GenBank/DDBJ whole genome shotgun (WGS) entry which is preliminary data.</text>
</comment>
<evidence type="ECO:0000313" key="7">
    <source>
        <dbReference type="EMBL" id="MDV7263506.1"/>
    </source>
</evidence>
<keyword evidence="2 4" id="KW-0238">DNA-binding</keyword>
<dbReference type="InterPro" id="IPR050109">
    <property type="entry name" value="HTH-type_TetR-like_transc_reg"/>
</dbReference>
<dbReference type="Proteomes" id="UP001185863">
    <property type="component" value="Unassembled WGS sequence"/>
</dbReference>
<dbReference type="InterPro" id="IPR009057">
    <property type="entry name" value="Homeodomain-like_sf"/>
</dbReference>
<evidence type="ECO:0000256" key="5">
    <source>
        <dbReference type="SAM" id="MobiDB-lite"/>
    </source>
</evidence>
<feature type="DNA-binding region" description="H-T-H motif" evidence="4">
    <location>
        <begin position="43"/>
        <end position="62"/>
    </location>
</feature>
<dbReference type="PRINTS" id="PR00455">
    <property type="entry name" value="HTHTETR"/>
</dbReference>
<dbReference type="PANTHER" id="PTHR30055:SF234">
    <property type="entry name" value="HTH-TYPE TRANSCRIPTIONAL REGULATOR BETI"/>
    <property type="match status" value="1"/>
</dbReference>
<evidence type="ECO:0000256" key="3">
    <source>
        <dbReference type="ARBA" id="ARBA00023163"/>
    </source>
</evidence>
<sequence length="215" mass="23394">MATEASKAGARARRDTRPRRDRRQALIDAAIELFGEGGDTDISAAAISRRAGVAHGLLFYYFTDKRGLVTAALSDVLTKLAAFQSPKSDEHTPQKRLEGFVRRHIEFLETYRTVYVKMLREGMLADPDVERVVRDAQTEGARQVADLVGVSEPLSPLTRAALSGWVGFLDRAADEYFDNPELDLDPVVELTVGTLFGLIEAAGSTVAPSRSATGA</sequence>
<dbReference type="InterPro" id="IPR001647">
    <property type="entry name" value="HTH_TetR"/>
</dbReference>
<evidence type="ECO:0000256" key="2">
    <source>
        <dbReference type="ARBA" id="ARBA00023125"/>
    </source>
</evidence>
<keyword evidence="3" id="KW-0804">Transcription</keyword>
<dbReference type="SUPFAM" id="SSF46689">
    <property type="entry name" value="Homeodomain-like"/>
    <property type="match status" value="1"/>
</dbReference>
<dbReference type="GO" id="GO:0003700">
    <property type="term" value="F:DNA-binding transcription factor activity"/>
    <property type="evidence" value="ECO:0007669"/>
    <property type="project" value="TreeGrafter"/>
</dbReference>
<dbReference type="GO" id="GO:0000976">
    <property type="term" value="F:transcription cis-regulatory region binding"/>
    <property type="evidence" value="ECO:0007669"/>
    <property type="project" value="TreeGrafter"/>
</dbReference>
<feature type="region of interest" description="Disordered" evidence="5">
    <location>
        <begin position="1"/>
        <end position="21"/>
    </location>
</feature>
<dbReference type="AlphaFoldDB" id="A0AAE4UVN4"/>
<feature type="domain" description="HTH tetR-type" evidence="6">
    <location>
        <begin position="20"/>
        <end position="80"/>
    </location>
</feature>